<dbReference type="AlphaFoldDB" id="A0A317ZE54"/>
<dbReference type="EMBL" id="QHJQ01000008">
    <property type="protein sequence ID" value="PXA03566.1"/>
    <property type="molecule type" value="Genomic_DNA"/>
</dbReference>
<dbReference type="Gene3D" id="1.10.1220.10">
    <property type="entry name" value="Met repressor-like"/>
    <property type="match status" value="1"/>
</dbReference>
<organism evidence="2 3">
    <name type="scientific">Coraliomargarita sinensis</name>
    <dbReference type="NCBI Taxonomy" id="2174842"/>
    <lineage>
        <taxon>Bacteria</taxon>
        <taxon>Pseudomonadati</taxon>
        <taxon>Verrucomicrobiota</taxon>
        <taxon>Opitutia</taxon>
        <taxon>Puniceicoccales</taxon>
        <taxon>Coraliomargaritaceae</taxon>
        <taxon>Coraliomargarita</taxon>
    </lineage>
</organism>
<dbReference type="Pfam" id="PF19891">
    <property type="entry name" value="DUF6364"/>
    <property type="match status" value="1"/>
</dbReference>
<reference evidence="2 3" key="1">
    <citation type="submission" date="2018-05" db="EMBL/GenBank/DDBJ databases">
        <title>Coraliomargarita sinensis sp. nov., isolated from a marine solar saltern.</title>
        <authorList>
            <person name="Zhou L.Y."/>
        </authorList>
    </citation>
    <scope>NUCLEOTIDE SEQUENCE [LARGE SCALE GENOMIC DNA]</scope>
    <source>
        <strain evidence="2 3">WN38</strain>
    </source>
</reference>
<keyword evidence="3" id="KW-1185">Reference proteome</keyword>
<name>A0A317ZE54_9BACT</name>
<dbReference type="InterPro" id="IPR013321">
    <property type="entry name" value="Arc_rbn_hlx_hlx"/>
</dbReference>
<dbReference type="InParanoid" id="A0A317ZE54"/>
<evidence type="ECO:0008006" key="4">
    <source>
        <dbReference type="Google" id="ProtNLM"/>
    </source>
</evidence>
<proteinExistence type="predicted"/>
<evidence type="ECO:0000313" key="2">
    <source>
        <dbReference type="EMBL" id="PXA03566.1"/>
    </source>
</evidence>
<dbReference type="SUPFAM" id="SSF47598">
    <property type="entry name" value="Ribbon-helix-helix"/>
    <property type="match status" value="1"/>
</dbReference>
<dbReference type="InterPro" id="IPR045944">
    <property type="entry name" value="DUF6364"/>
</dbReference>
<dbReference type="RefSeq" id="WP_110131566.1">
    <property type="nucleotide sequence ID" value="NZ_QHJQ01000008.1"/>
</dbReference>
<feature type="compositionally biased region" description="Basic and acidic residues" evidence="1">
    <location>
        <begin position="69"/>
        <end position="82"/>
    </location>
</feature>
<protein>
    <recommendedName>
        <fullName evidence="4">CopG family transcriptional regulator</fullName>
    </recommendedName>
</protein>
<accession>A0A317ZE54</accession>
<dbReference type="Proteomes" id="UP000247099">
    <property type="component" value="Unassembled WGS sequence"/>
</dbReference>
<evidence type="ECO:0000313" key="3">
    <source>
        <dbReference type="Proteomes" id="UP000247099"/>
    </source>
</evidence>
<dbReference type="OrthoDB" id="598340at2"/>
<dbReference type="InterPro" id="IPR010985">
    <property type="entry name" value="Ribbon_hlx_hlx"/>
</dbReference>
<comment type="caution">
    <text evidence="2">The sequence shown here is derived from an EMBL/GenBank/DDBJ whole genome shotgun (WGS) entry which is preliminary data.</text>
</comment>
<gene>
    <name evidence="2" type="ORF">DDZ13_11335</name>
</gene>
<feature type="region of interest" description="Disordered" evidence="1">
    <location>
        <begin position="62"/>
        <end position="82"/>
    </location>
</feature>
<dbReference type="GO" id="GO:0006355">
    <property type="term" value="P:regulation of DNA-templated transcription"/>
    <property type="evidence" value="ECO:0007669"/>
    <property type="project" value="InterPro"/>
</dbReference>
<evidence type="ECO:0000256" key="1">
    <source>
        <dbReference type="SAM" id="MobiDB-lite"/>
    </source>
</evidence>
<sequence>MKNITVSVDEEVYHRARIRAAEQKTSVSAIVRKLLEEVSQEKTEFERLMELEEKTLQGMKGAKFSASNRLDRESLHDRDALR</sequence>